<organism evidence="3 4">
    <name type="scientific">Lactococcus garvieae DCC43</name>
    <dbReference type="NCBI Taxonomy" id="1231377"/>
    <lineage>
        <taxon>Bacteria</taxon>
        <taxon>Bacillati</taxon>
        <taxon>Bacillota</taxon>
        <taxon>Bacilli</taxon>
        <taxon>Lactobacillales</taxon>
        <taxon>Streptococcaceae</taxon>
        <taxon>Lactococcus</taxon>
    </lineage>
</organism>
<keyword evidence="1 3" id="KW-0413">Isomerase</keyword>
<name>K2PLK0_9LACT</name>
<dbReference type="GO" id="GO:0016853">
    <property type="term" value="F:isomerase activity"/>
    <property type="evidence" value="ECO:0007669"/>
    <property type="project" value="UniProtKB-KW"/>
</dbReference>
<dbReference type="PANTHER" id="PTHR43489:SF7">
    <property type="entry name" value="3-DEHYDRO-D-GULOSIDE 4-EPIMERASE-RELATED"/>
    <property type="match status" value="1"/>
</dbReference>
<dbReference type="SUPFAM" id="SSF51658">
    <property type="entry name" value="Xylose isomerase-like"/>
    <property type="match status" value="1"/>
</dbReference>
<dbReference type="InterPro" id="IPR050417">
    <property type="entry name" value="Sugar_Epim/Isomerase"/>
</dbReference>
<accession>K2PLK0</accession>
<evidence type="ECO:0000256" key="1">
    <source>
        <dbReference type="ARBA" id="ARBA00023235"/>
    </source>
</evidence>
<dbReference type="InterPro" id="IPR036237">
    <property type="entry name" value="Xyl_isomerase-like_sf"/>
</dbReference>
<dbReference type="Proteomes" id="UP000006787">
    <property type="component" value="Unassembled WGS sequence"/>
</dbReference>
<dbReference type="Gene3D" id="3.20.20.150">
    <property type="entry name" value="Divalent-metal-dependent TIM barrel enzymes"/>
    <property type="match status" value="1"/>
</dbReference>
<reference evidence="3 4" key="1">
    <citation type="journal article" date="2012" name="J. Bacteriol.">
        <title>Genome Sequence of the Bacteriocin-Producing Strain Lactococcus garvieae DCC43.</title>
        <authorList>
            <person name="Gabrielsen C."/>
            <person name="Brede D.A."/>
            <person name="Hernandez P.E."/>
            <person name="Nes I.F."/>
            <person name="Diep D.B."/>
        </authorList>
    </citation>
    <scope>NUCLEOTIDE SEQUENCE [LARGE SCALE GENOMIC DNA]</scope>
    <source>
        <strain evidence="3 4">DCC43</strain>
    </source>
</reference>
<gene>
    <name evidence="3" type="ORF">C426_0493</name>
</gene>
<feature type="domain" description="Xylose isomerase-like TIM barrel" evidence="2">
    <location>
        <begin position="19"/>
        <end position="260"/>
    </location>
</feature>
<evidence type="ECO:0000313" key="3">
    <source>
        <dbReference type="EMBL" id="EKF52220.1"/>
    </source>
</evidence>
<dbReference type="PANTHER" id="PTHR43489">
    <property type="entry name" value="ISOMERASE"/>
    <property type="match status" value="1"/>
</dbReference>
<dbReference type="InterPro" id="IPR013022">
    <property type="entry name" value="Xyl_isomerase-like_TIM-brl"/>
</dbReference>
<dbReference type="AlphaFoldDB" id="K2PLK0"/>
<protein>
    <submittedName>
        <fullName evidence="3">Sugar phosphate isomerases/epimerases family protein YcjR</fullName>
    </submittedName>
</protein>
<evidence type="ECO:0000259" key="2">
    <source>
        <dbReference type="Pfam" id="PF01261"/>
    </source>
</evidence>
<dbReference type="EMBL" id="AMQS01000004">
    <property type="protein sequence ID" value="EKF52220.1"/>
    <property type="molecule type" value="Genomic_DNA"/>
</dbReference>
<evidence type="ECO:0000313" key="4">
    <source>
        <dbReference type="Proteomes" id="UP000006787"/>
    </source>
</evidence>
<dbReference type="RefSeq" id="WP_003134749.1">
    <property type="nucleotide sequence ID" value="NZ_AMQS01000004.1"/>
</dbReference>
<dbReference type="Pfam" id="PF01261">
    <property type="entry name" value="AP_endonuc_2"/>
    <property type="match status" value="1"/>
</dbReference>
<comment type="caution">
    <text evidence="3">The sequence shown here is derived from an EMBL/GenBank/DDBJ whole genome shotgun (WGS) entry which is preliminary data.</text>
</comment>
<sequence length="265" mass="29837">MKFATQDQAFFPKDLTEKFQYLKDIGFNGFEIDGKVLVENLAAVKAAVEATGLPISSTCNGYTGWIGDTDEKRRQNGLKEITAILEALSEVGGTGIVVPAAWGMWSYPHFEAFPRTAEEDFATVSDSLKVLDAVAGRTGTKIYLEPLNRYQDHMINVLADSRRYIDKNGFENVEVIADFYHMNMEESDSKIALEEQREKLGHVHLADNHRYAPGTGDIDFKGLFSVLKSNDYKGWLVYECLMRGENFDATYKESIDFIKQAWAEA</sequence>
<dbReference type="PATRIC" id="fig|1231377.3.peg.495"/>
<dbReference type="eggNOG" id="COG1082">
    <property type="taxonomic scope" value="Bacteria"/>
</dbReference>
<proteinExistence type="predicted"/>